<dbReference type="RefSeq" id="WP_011175998.1">
    <property type="nucleotide sequence ID" value="NC_005861.2"/>
</dbReference>
<dbReference type="InterPro" id="IPR002110">
    <property type="entry name" value="Ankyrin_rpt"/>
</dbReference>
<dbReference type="SMART" id="SM00248">
    <property type="entry name" value="ANK"/>
    <property type="match status" value="8"/>
</dbReference>
<organism evidence="5 6">
    <name type="scientific">Protochlamydia amoebophila (strain UWE25)</name>
    <dbReference type="NCBI Taxonomy" id="264201"/>
    <lineage>
        <taxon>Bacteria</taxon>
        <taxon>Pseudomonadati</taxon>
        <taxon>Chlamydiota</taxon>
        <taxon>Chlamydiia</taxon>
        <taxon>Parachlamydiales</taxon>
        <taxon>Parachlamydiaceae</taxon>
        <taxon>Candidatus Protochlamydia</taxon>
    </lineage>
</organism>
<evidence type="ECO:0000313" key="6">
    <source>
        <dbReference type="Proteomes" id="UP000000529"/>
    </source>
</evidence>
<dbReference type="Pfam" id="PF00646">
    <property type="entry name" value="F-box"/>
    <property type="match status" value="1"/>
</dbReference>
<evidence type="ECO:0000256" key="1">
    <source>
        <dbReference type="ARBA" id="ARBA00022737"/>
    </source>
</evidence>
<dbReference type="OrthoDB" id="671583at2"/>
<dbReference type="SUPFAM" id="SSF48403">
    <property type="entry name" value="Ankyrin repeat"/>
    <property type="match status" value="2"/>
</dbReference>
<evidence type="ECO:0000259" key="4">
    <source>
        <dbReference type="Pfam" id="PF00646"/>
    </source>
</evidence>
<proteinExistence type="predicted"/>
<dbReference type="CDD" id="cd09917">
    <property type="entry name" value="F-box_SF"/>
    <property type="match status" value="1"/>
</dbReference>
<reference evidence="5 6" key="1">
    <citation type="journal article" date="2004" name="Science">
        <title>Illuminating the evolutionary history of chlamydiae.</title>
        <authorList>
            <person name="Horn M."/>
            <person name="Collingro A."/>
            <person name="Schmitz-Esser S."/>
            <person name="Beier C.L."/>
            <person name="Purkhold U."/>
            <person name="Fartmann B."/>
            <person name="Brandt P."/>
            <person name="Nyakatura G.J."/>
            <person name="Droege M."/>
            <person name="Frishman D."/>
            <person name="Rattei T."/>
            <person name="Mewes H."/>
            <person name="Wagner M."/>
        </authorList>
    </citation>
    <scope>NUCLEOTIDE SEQUENCE [LARGE SCALE GENOMIC DNA]</scope>
    <source>
        <strain evidence="5 6">UWE25</strain>
    </source>
</reference>
<dbReference type="Pfam" id="PF12796">
    <property type="entry name" value="Ank_2"/>
    <property type="match status" value="2"/>
</dbReference>
<evidence type="ECO:0000256" key="2">
    <source>
        <dbReference type="ARBA" id="ARBA00023043"/>
    </source>
</evidence>
<dbReference type="HOGENOM" id="CLU_395270_0_0_0"/>
<dbReference type="eggNOG" id="COG0666">
    <property type="taxonomic scope" value="Bacteria"/>
</dbReference>
<feature type="repeat" description="ANK" evidence="3">
    <location>
        <begin position="471"/>
        <end position="503"/>
    </location>
</feature>
<evidence type="ECO:0000256" key="3">
    <source>
        <dbReference type="PROSITE-ProRule" id="PRU00023"/>
    </source>
</evidence>
<dbReference type="PROSITE" id="PS50088">
    <property type="entry name" value="ANK_REPEAT"/>
    <property type="match status" value="3"/>
</dbReference>
<dbReference type="PROSITE" id="PS50297">
    <property type="entry name" value="ANK_REP_REGION"/>
    <property type="match status" value="3"/>
</dbReference>
<dbReference type="PANTHER" id="PTHR24198:SF165">
    <property type="entry name" value="ANKYRIN REPEAT-CONTAINING PROTEIN-RELATED"/>
    <property type="match status" value="1"/>
</dbReference>
<feature type="domain" description="F-box" evidence="4">
    <location>
        <begin position="31"/>
        <end position="67"/>
    </location>
</feature>
<dbReference type="EMBL" id="BX908798">
    <property type="protein sequence ID" value="CAF24173.1"/>
    <property type="molecule type" value="Genomic_DNA"/>
</dbReference>
<gene>
    <name evidence="5" type="ORF">PC_RS06965</name>
</gene>
<keyword evidence="2 3" id="KW-0040">ANK repeat</keyword>
<sequence length="697" mass="79608">MIRNETIRFRAQNTLSEASNISDNLCGVLVPVEIVTHIFTFLTENSKNLLNLRSVCWRFKAIIETNGNCKRFFNISTSRDLTFQNSSKISNYISKFLLHLTQYLTSKLGVNKLLVCPSFKDRFAITILNIFLQKVLRNSISLADKQALIEKIEHLKTRLHITIEPNTISSSFELQENQNQENCNPLLELFINFGIDPTAVNSQTGHSLLGEAAALQNTQGIKIILEALQSKGVSGEELIKKLDTQDNWGKTALHHAMRSIDTPYYNRKKMKETENLLVEHGADSHIEDDDGGTPFNNFQISIEVKKLIKKDYNKLWIKENSEKESSQIKELYAAIKQKNPDEVKRLLETEKNLVNHPNLRRGGITPLIYALYYGDLEIIELILSYNPNITHLDHIGYSVFHYCVSGKLKARSKINILTKLIQSAVNSGQTGMIAKADNSSVFTPLSMAINYNKDSLGLVRELLPYYCDEINQKSYLYMAVELKQVEVTRLLLEAGAKINFQPHYYDSDHALYSAVSDENVEMTKLLLEFNRDSHELNIRHEDMDGNEMTILHIATKNLNLEMMKLLLSQEKIDLHVQDNKGDTPLNIAIESGYYEGAKLLIYSGAQIKLTENSKILSEEGPHFDKLRHHLLYLFIKNKDLDSLQLILNSPFDLQLTTAHEEFGKSPIMYAKEIDPNIMQMIYRLTLNKSNRNGNYSN</sequence>
<keyword evidence="1" id="KW-0677">Repeat</keyword>
<feature type="repeat" description="ANK" evidence="3">
    <location>
        <begin position="362"/>
        <end position="394"/>
    </location>
</feature>
<dbReference type="PANTHER" id="PTHR24198">
    <property type="entry name" value="ANKYRIN REPEAT AND PROTEIN KINASE DOMAIN-CONTAINING PROTEIN"/>
    <property type="match status" value="1"/>
</dbReference>
<dbReference type="SUPFAM" id="SSF81383">
    <property type="entry name" value="F-box domain"/>
    <property type="match status" value="1"/>
</dbReference>
<keyword evidence="6" id="KW-1185">Reference proteome</keyword>
<dbReference type="Proteomes" id="UP000000529">
    <property type="component" value="Chromosome"/>
</dbReference>
<dbReference type="STRING" id="264201.pc1449"/>
<dbReference type="InterPro" id="IPR036047">
    <property type="entry name" value="F-box-like_dom_sf"/>
</dbReference>
<dbReference type="InterPro" id="IPR001810">
    <property type="entry name" value="F-box_dom"/>
</dbReference>
<name>Q6MB76_PARUW</name>
<protein>
    <recommendedName>
        <fullName evidence="4">F-box domain-containing protein</fullName>
    </recommendedName>
</protein>
<evidence type="ECO:0000313" key="5">
    <source>
        <dbReference type="EMBL" id="CAF24173.1"/>
    </source>
</evidence>
<dbReference type="KEGG" id="pcu:PC_RS06965"/>
<accession>Q6MB76</accession>
<dbReference type="InterPro" id="IPR036770">
    <property type="entry name" value="Ankyrin_rpt-contain_sf"/>
</dbReference>
<dbReference type="AlphaFoldDB" id="Q6MB76"/>
<dbReference type="Gene3D" id="1.25.40.20">
    <property type="entry name" value="Ankyrin repeat-containing domain"/>
    <property type="match status" value="3"/>
</dbReference>
<feature type="repeat" description="ANK" evidence="3">
    <location>
        <begin position="580"/>
        <end position="612"/>
    </location>
</feature>